<evidence type="ECO:0000313" key="3">
    <source>
        <dbReference type="Proteomes" id="UP000887560"/>
    </source>
</evidence>
<dbReference type="WBParaSite" id="scf7180000418513.g2508">
    <property type="protein sequence ID" value="scf7180000418513.g2508"/>
    <property type="gene ID" value="scf7180000418513.g2508"/>
</dbReference>
<dbReference type="Proteomes" id="UP000887560">
    <property type="component" value="Unplaced"/>
</dbReference>
<dbReference type="AlphaFoldDB" id="A0A915NMN3"/>
<sequence>MLLPKLAKNGSFLRFVILYVCLFIVFLPNFILTDSLKYSLAKNSQLNSPEKLKAVERRPRRRQFYYELIDNELRDSREEEEDEDDLTEEEIKNFKRRKMKSSRSGREAFGHS</sequence>
<proteinExistence type="predicted"/>
<keyword evidence="2" id="KW-0812">Transmembrane</keyword>
<evidence type="ECO:0000313" key="4">
    <source>
        <dbReference type="WBParaSite" id="scf7180000418513.g2508"/>
    </source>
</evidence>
<feature type="transmembrane region" description="Helical" evidence="2">
    <location>
        <begin position="12"/>
        <end position="32"/>
    </location>
</feature>
<keyword evidence="3" id="KW-1185">Reference proteome</keyword>
<organism evidence="3 4">
    <name type="scientific">Meloidogyne floridensis</name>
    <dbReference type="NCBI Taxonomy" id="298350"/>
    <lineage>
        <taxon>Eukaryota</taxon>
        <taxon>Metazoa</taxon>
        <taxon>Ecdysozoa</taxon>
        <taxon>Nematoda</taxon>
        <taxon>Chromadorea</taxon>
        <taxon>Rhabditida</taxon>
        <taxon>Tylenchina</taxon>
        <taxon>Tylenchomorpha</taxon>
        <taxon>Tylenchoidea</taxon>
        <taxon>Meloidogynidae</taxon>
        <taxon>Meloidogyninae</taxon>
        <taxon>Meloidogyne</taxon>
    </lineage>
</organism>
<keyword evidence="2" id="KW-0472">Membrane</keyword>
<evidence type="ECO:0000256" key="2">
    <source>
        <dbReference type="SAM" id="Phobius"/>
    </source>
</evidence>
<evidence type="ECO:0000256" key="1">
    <source>
        <dbReference type="SAM" id="Coils"/>
    </source>
</evidence>
<keyword evidence="1" id="KW-0175">Coiled coil</keyword>
<feature type="coiled-coil region" evidence="1">
    <location>
        <begin position="69"/>
        <end position="97"/>
    </location>
</feature>
<protein>
    <submittedName>
        <fullName evidence="4">Uncharacterized protein</fullName>
    </submittedName>
</protein>
<reference evidence="4" key="1">
    <citation type="submission" date="2022-11" db="UniProtKB">
        <authorList>
            <consortium name="WormBaseParasite"/>
        </authorList>
    </citation>
    <scope>IDENTIFICATION</scope>
</reference>
<name>A0A915NMN3_9BILA</name>
<accession>A0A915NMN3</accession>
<keyword evidence="2" id="KW-1133">Transmembrane helix</keyword>